<dbReference type="PANTHER" id="PTHR45962">
    <property type="entry name" value="N-FATTY-ACYL-AMINO ACID SYNTHASE/HYDROLASE PM20D1"/>
    <property type="match status" value="1"/>
</dbReference>
<sequence length="580" mass="64817">MNSDYADLDARQRRFSLRKKWALAGLALFLAAATYAVSSVVLAHHAPTATPEPLWCNSVRKTDALPVKDVRKLLANSTLWDETLAKLANAVRVPTEIYDHTPDPSSSPDDAIWEPFQKLHDQLESDFPAVWSKLQVETVNEYGLVITWEGSREDLKPVMFAAHMDVVPVERKTWSHWQHEPFSGDITHDPELGDLLWGRGSFDDKNMLIGILQALEYLLTHEPDYTPRHGVVVAIGFDEEVGGYRGAQKIAKLLHERYGQHGILSIIDEGVVGVKEIEGVLVAAPGTGEKGRYDMQFELNTPGGHSSVPPDHTSIGIAADLISTIEREKFPAMFTSKNPMSQYYRCIADYSTTMDKSLKRDFLHSMTDPAANNRVINFLIESGGHKTEYLFRSTHAFDIIHGGIKANALPETVSFLVDSRIAVETSVQDIQKSFLDSTLEIARKYDLGVTFEGEELIPATANGNFRLTTEGKPLEAAPVAPQNDIWDIFSGTIKSFYEDVVFPTKFNESRELIVAPSIMTANTDTAHYWNLTRNIYRYQPGFAMEDTLSTIHSVNEHINAETVMHVVAFVYGYIRTVDSA</sequence>
<feature type="binding site" evidence="7">
    <location>
        <position position="240"/>
    </location>
    <ligand>
        <name>Zn(2+)</name>
        <dbReference type="ChEBI" id="CHEBI:29105"/>
        <label>1</label>
    </ligand>
</feature>
<dbReference type="OrthoDB" id="3064516at2759"/>
<gene>
    <name evidence="9" type="ORF">LAMI_0B04500G</name>
</gene>
<dbReference type="Gene3D" id="1.10.150.900">
    <property type="match status" value="1"/>
</dbReference>
<dbReference type="InterPro" id="IPR047177">
    <property type="entry name" value="Pept_M20A"/>
</dbReference>
<dbReference type="InterPro" id="IPR011650">
    <property type="entry name" value="Peptidase_M20_dimer"/>
</dbReference>
<evidence type="ECO:0000256" key="3">
    <source>
        <dbReference type="ARBA" id="ARBA00022723"/>
    </source>
</evidence>
<feature type="binding site" evidence="7">
    <location>
        <position position="163"/>
    </location>
    <ligand>
        <name>Zn(2+)</name>
        <dbReference type="ChEBI" id="CHEBI:29105"/>
        <label>2</label>
    </ligand>
</feature>
<dbReference type="SUPFAM" id="SSF53187">
    <property type="entry name" value="Zn-dependent exopeptidases"/>
    <property type="match status" value="1"/>
</dbReference>
<keyword evidence="10" id="KW-1185">Reference proteome</keyword>
<protein>
    <submittedName>
        <fullName evidence="9">LAMI_0B04500g1_1</fullName>
    </submittedName>
</protein>
<dbReference type="PROSITE" id="PS00758">
    <property type="entry name" value="ARGE_DAPE_CPG2_1"/>
    <property type="match status" value="1"/>
</dbReference>
<evidence type="ECO:0000256" key="4">
    <source>
        <dbReference type="ARBA" id="ARBA00022801"/>
    </source>
</evidence>
<dbReference type="InterPro" id="IPR002933">
    <property type="entry name" value="Peptidase_M20"/>
</dbReference>
<feature type="binding site" evidence="7">
    <location>
        <position position="203"/>
    </location>
    <ligand>
        <name>Zn(2+)</name>
        <dbReference type="ChEBI" id="CHEBI:29105"/>
        <label>2</label>
    </ligand>
</feature>
<dbReference type="Gene3D" id="3.30.70.360">
    <property type="match status" value="1"/>
</dbReference>
<evidence type="ECO:0000259" key="8">
    <source>
        <dbReference type="Pfam" id="PF07687"/>
    </source>
</evidence>
<dbReference type="InterPro" id="IPR017141">
    <property type="entry name" value="Pept_M20_carboxypep"/>
</dbReference>
<dbReference type="InterPro" id="IPR036264">
    <property type="entry name" value="Bact_exopeptidase_dim_dom"/>
</dbReference>
<name>A0A1G4IVD9_9SACH</name>
<dbReference type="Pfam" id="PF07687">
    <property type="entry name" value="M20_dimer"/>
    <property type="match status" value="1"/>
</dbReference>
<feature type="domain" description="Peptidase M20 dimerisation" evidence="8">
    <location>
        <begin position="288"/>
        <end position="436"/>
    </location>
</feature>
<dbReference type="AlphaFoldDB" id="A0A1G4IVD9"/>
<dbReference type="InterPro" id="IPR001261">
    <property type="entry name" value="ArgE/DapE_CS"/>
</dbReference>
<dbReference type="Proteomes" id="UP000191024">
    <property type="component" value="Chromosome B"/>
</dbReference>
<evidence type="ECO:0000256" key="1">
    <source>
        <dbReference type="ARBA" id="ARBA00006247"/>
    </source>
</evidence>
<dbReference type="Gene3D" id="3.40.630.10">
    <property type="entry name" value="Zn peptidases"/>
    <property type="match status" value="1"/>
</dbReference>
<keyword evidence="3 7" id="KW-0479">Metal-binding</keyword>
<evidence type="ECO:0000256" key="6">
    <source>
        <dbReference type="PIRSR" id="PIRSR037217-1"/>
    </source>
</evidence>
<keyword evidence="5 7" id="KW-0862">Zinc</keyword>
<evidence type="ECO:0000256" key="5">
    <source>
        <dbReference type="ARBA" id="ARBA00022833"/>
    </source>
</evidence>
<feature type="binding site" evidence="7">
    <location>
        <position position="203"/>
    </location>
    <ligand>
        <name>Zn(2+)</name>
        <dbReference type="ChEBI" id="CHEBI:29105"/>
        <label>1</label>
    </ligand>
</feature>
<feature type="binding site" evidence="7">
    <location>
        <position position="268"/>
    </location>
    <ligand>
        <name>Zn(2+)</name>
        <dbReference type="ChEBI" id="CHEBI:29105"/>
        <label>2</label>
    </ligand>
</feature>
<dbReference type="FunFam" id="3.40.630.10:FF:000027">
    <property type="entry name" value="N-fatty-acyl-amino acid synthase/hydrolase PM20D1"/>
    <property type="match status" value="1"/>
</dbReference>
<feature type="active site" description="Proton acceptor" evidence="6">
    <location>
        <position position="239"/>
    </location>
</feature>
<evidence type="ECO:0000313" key="9">
    <source>
        <dbReference type="EMBL" id="SCU81018.1"/>
    </source>
</evidence>
<feature type="binding site" evidence="7">
    <location>
        <position position="552"/>
    </location>
    <ligand>
        <name>Zn(2+)</name>
        <dbReference type="ChEBI" id="CHEBI:29105"/>
        <label>1</label>
    </ligand>
</feature>
<organism evidence="9 10">
    <name type="scientific">Lachancea mirantina</name>
    <dbReference type="NCBI Taxonomy" id="1230905"/>
    <lineage>
        <taxon>Eukaryota</taxon>
        <taxon>Fungi</taxon>
        <taxon>Dikarya</taxon>
        <taxon>Ascomycota</taxon>
        <taxon>Saccharomycotina</taxon>
        <taxon>Saccharomycetes</taxon>
        <taxon>Saccharomycetales</taxon>
        <taxon>Saccharomycetaceae</taxon>
        <taxon>Lachancea</taxon>
    </lineage>
</organism>
<evidence type="ECO:0000256" key="7">
    <source>
        <dbReference type="PIRSR" id="PIRSR037217-2"/>
    </source>
</evidence>
<dbReference type="GO" id="GO:0000328">
    <property type="term" value="C:fungal-type vacuole lumen"/>
    <property type="evidence" value="ECO:0007669"/>
    <property type="project" value="TreeGrafter"/>
</dbReference>
<dbReference type="PANTHER" id="PTHR45962:SF1">
    <property type="entry name" value="N-FATTY-ACYL-AMINO ACID SYNTHASE_HYDROLASE PM20D1"/>
    <property type="match status" value="1"/>
</dbReference>
<dbReference type="GO" id="GO:0051603">
    <property type="term" value="P:proteolysis involved in protein catabolic process"/>
    <property type="evidence" value="ECO:0007669"/>
    <property type="project" value="TreeGrafter"/>
</dbReference>
<dbReference type="EMBL" id="LT598464">
    <property type="protein sequence ID" value="SCU81018.1"/>
    <property type="molecule type" value="Genomic_DNA"/>
</dbReference>
<dbReference type="SUPFAM" id="SSF55031">
    <property type="entry name" value="Bacterial exopeptidase dimerisation domain"/>
    <property type="match status" value="1"/>
</dbReference>
<reference evidence="9 10" key="1">
    <citation type="submission" date="2016-03" db="EMBL/GenBank/DDBJ databases">
        <authorList>
            <person name="Devillers H."/>
        </authorList>
    </citation>
    <scope>NUCLEOTIDE SEQUENCE [LARGE SCALE GENOMIC DNA]</scope>
    <source>
        <strain evidence="9">CBS 11717</strain>
    </source>
</reference>
<dbReference type="STRING" id="1230905.A0A1G4IVD9"/>
<feature type="active site" evidence="6">
    <location>
        <position position="165"/>
    </location>
</feature>
<keyword evidence="4" id="KW-0378">Hydrolase</keyword>
<evidence type="ECO:0000313" key="10">
    <source>
        <dbReference type="Proteomes" id="UP000191024"/>
    </source>
</evidence>
<dbReference type="GO" id="GO:0004181">
    <property type="term" value="F:metallocarboxypeptidase activity"/>
    <property type="evidence" value="ECO:0007669"/>
    <property type="project" value="InterPro"/>
</dbReference>
<dbReference type="PIRSF" id="PIRSF037217">
    <property type="entry name" value="Carboxypeptidase_S"/>
    <property type="match status" value="1"/>
</dbReference>
<keyword evidence="2" id="KW-0645">Protease</keyword>
<accession>A0A1G4IVD9</accession>
<proteinExistence type="inferred from homology"/>
<evidence type="ECO:0000256" key="2">
    <source>
        <dbReference type="ARBA" id="ARBA00022670"/>
    </source>
</evidence>
<dbReference type="GO" id="GO:0046872">
    <property type="term" value="F:metal ion binding"/>
    <property type="evidence" value="ECO:0007669"/>
    <property type="project" value="UniProtKB-KW"/>
</dbReference>
<comment type="similarity">
    <text evidence="1">Belongs to the peptidase M20A family.</text>
</comment>
<dbReference type="CDD" id="cd05674">
    <property type="entry name" value="M20_yscS"/>
    <property type="match status" value="1"/>
</dbReference>
<dbReference type="Pfam" id="PF01546">
    <property type="entry name" value="Peptidase_M20"/>
    <property type="match status" value="1"/>
</dbReference>